<dbReference type="GO" id="GO:0003677">
    <property type="term" value="F:DNA binding"/>
    <property type="evidence" value="ECO:0007669"/>
    <property type="project" value="InterPro"/>
</dbReference>
<organism evidence="3">
    <name type="scientific">Salmonella enterica</name>
    <name type="common">Salmonella choleraesuis</name>
    <dbReference type="NCBI Taxonomy" id="28901"/>
    <lineage>
        <taxon>Bacteria</taxon>
        <taxon>Pseudomonadati</taxon>
        <taxon>Pseudomonadota</taxon>
        <taxon>Gammaproteobacteria</taxon>
        <taxon>Enterobacterales</taxon>
        <taxon>Enterobacteriaceae</taxon>
        <taxon>Salmonella</taxon>
    </lineage>
</organism>
<comment type="caution">
    <text evidence="3">The sequence shown here is derived from an EMBL/GenBank/DDBJ whole genome shotgun (WGS) entry which is preliminary data.</text>
</comment>
<dbReference type="AlphaFoldDB" id="A0A759MMK8"/>
<dbReference type="SUPFAM" id="SSF47413">
    <property type="entry name" value="lambda repressor-like DNA-binding domains"/>
    <property type="match status" value="1"/>
</dbReference>
<accession>A0A759MMK8</accession>
<evidence type="ECO:0000259" key="2">
    <source>
        <dbReference type="PROSITE" id="PS50943"/>
    </source>
</evidence>
<reference evidence="3" key="1">
    <citation type="journal article" date="2018" name="Genome Biol.">
        <title>SKESA: strategic k-mer extension for scrupulous assemblies.</title>
        <authorList>
            <person name="Souvorov A."/>
            <person name="Agarwala R."/>
            <person name="Lipman D.J."/>
        </authorList>
    </citation>
    <scope>NUCLEOTIDE SEQUENCE</scope>
    <source>
        <strain evidence="3">MA.CK_97/00006534</strain>
    </source>
</reference>
<proteinExistence type="predicted"/>
<name>A0A759MMK8_SALER</name>
<feature type="region of interest" description="Disordered" evidence="1">
    <location>
        <begin position="195"/>
        <end position="223"/>
    </location>
</feature>
<evidence type="ECO:0000256" key="1">
    <source>
        <dbReference type="SAM" id="MobiDB-lite"/>
    </source>
</evidence>
<protein>
    <submittedName>
        <fullName evidence="3">Helix-turn-helix transcriptional regulator</fullName>
    </submittedName>
</protein>
<feature type="domain" description="HTH cro/C1-type" evidence="2">
    <location>
        <begin position="28"/>
        <end position="81"/>
    </location>
</feature>
<dbReference type="InterPro" id="IPR001387">
    <property type="entry name" value="Cro/C1-type_HTH"/>
</dbReference>
<evidence type="ECO:0000313" key="3">
    <source>
        <dbReference type="EMBL" id="HAG1980921.1"/>
    </source>
</evidence>
<dbReference type="InterPro" id="IPR010982">
    <property type="entry name" value="Lambda_DNA-bd_dom_sf"/>
</dbReference>
<sequence>MKKTPSCFRVAQGEPENEFPSQIGSRCRLRRSEMKLSRSKVAEMIGVSLSTLQAWENQEREPTASDILKLASVLRVDVSWLLTGQATIKTKDTNTNKDVDSHNESLLNEMLSILRRTNSHDKEVLINSFYDIGIKGILSKLQQPDDQRSQPEREYTREEQEAMIMALPVRESLKTAFARGVAAGEAADREILRILESHERGVSPGSVSDATETPDPSLKQKAG</sequence>
<dbReference type="PROSITE" id="PS50943">
    <property type="entry name" value="HTH_CROC1"/>
    <property type="match status" value="1"/>
</dbReference>
<dbReference type="EMBL" id="DAAXPE010000001">
    <property type="protein sequence ID" value="HAG1980921.1"/>
    <property type="molecule type" value="Genomic_DNA"/>
</dbReference>
<reference evidence="3" key="2">
    <citation type="submission" date="2020-02" db="EMBL/GenBank/DDBJ databases">
        <authorList>
            <consortium name="NCBI Pathogen Detection Project"/>
        </authorList>
    </citation>
    <scope>NUCLEOTIDE SEQUENCE</scope>
    <source>
        <strain evidence="3">MA.CK_97/00006534</strain>
    </source>
</reference>
<dbReference type="Pfam" id="PF01381">
    <property type="entry name" value="HTH_3"/>
    <property type="match status" value="1"/>
</dbReference>
<dbReference type="Gene3D" id="1.10.260.40">
    <property type="entry name" value="lambda repressor-like DNA-binding domains"/>
    <property type="match status" value="1"/>
</dbReference>
<dbReference type="CDD" id="cd00093">
    <property type="entry name" value="HTH_XRE"/>
    <property type="match status" value="1"/>
</dbReference>
<dbReference type="SMART" id="SM00530">
    <property type="entry name" value="HTH_XRE"/>
    <property type="match status" value="1"/>
</dbReference>
<gene>
    <name evidence="3" type="ORF">G8W46_000340</name>
</gene>